<evidence type="ECO:0000256" key="2">
    <source>
        <dbReference type="ARBA" id="ARBA00022946"/>
    </source>
</evidence>
<evidence type="ECO:0000256" key="3">
    <source>
        <dbReference type="ARBA" id="ARBA00023128"/>
    </source>
</evidence>
<dbReference type="KEGG" id="csem:103388565"/>
<dbReference type="RefSeq" id="XP_008321833.2">
    <property type="nucleotide sequence ID" value="XM_008323611.3"/>
</dbReference>
<evidence type="ECO:0000256" key="5">
    <source>
        <dbReference type="ARBA" id="ARBA00040471"/>
    </source>
</evidence>
<keyword evidence="3" id="KW-0496">Mitochondrion</keyword>
<proteinExistence type="inferred from homology"/>
<sequence>MILIRHFPASAAIISVHVKSFHQSCPSSSTMASRLLSRYAHLLCRASSQAPGSAVASVSRLPMTVTPPVEVQRTEGWPQISKRFMHEKSSLATDDAVWDQTSFSKVNDLMKKATVPEDVLQAWVEHGGDANMAAISLVKWTQLVRKTKGDFKMDSRINEMLDTISAQVSKVWNYSLVSTLSSLWIIKIPRNDSRLLSIEQEVLWRVRKLTCKQLAFLVTSAADRKDQQVALILSTALKHLELRTTEIIDTKTVTDLFVKPHHLSPSLKQKVEDKALELAESFSAEEIRRILLSLGIQSRRNVPLLRALSYHLIQKPSSDFTPPLILDLAFAFGKLNFHHTQLFQRMVSELMPHVPQLRPSEVTRFAKSLTFLKWLNIPMYEALTEHFITNRAQYRSTEFCNLLMAFARLYFLPSNKDQFFTELHSLLDKSISDLHPLLRTDMVWSLCVLQQANPSYITPILEPQYVAKVLENDKSGAENYRLKLLHIATTLSLEHPGSSDLEPPSSLLTSSVLPTVSPMQSSLRESLQSLVGERTEALHTGVQTPYGWNIDGELLIDCDNKPINWPSGDDQSLPAGARRIAFIAWEFPNFGVKSKDLLGRFVMMRRHLQLSGYTLVEIPYYEFLELKTAWQKLAYLKDKMGKAVAEDMAK</sequence>
<dbReference type="GeneID" id="103388565"/>
<dbReference type="GeneTree" id="ENSGT01030000234607"/>
<dbReference type="InterPro" id="IPR013579">
    <property type="entry name" value="FAST_2"/>
</dbReference>
<evidence type="ECO:0000256" key="4">
    <source>
        <dbReference type="ARBA" id="ARBA00038281"/>
    </source>
</evidence>
<comment type="subcellular location">
    <subcellularLocation>
        <location evidence="1">Mitochondrion matrix</location>
    </subcellularLocation>
</comment>
<dbReference type="OrthoDB" id="6501018at2759"/>
<dbReference type="GO" id="GO:0005759">
    <property type="term" value="C:mitochondrial matrix"/>
    <property type="evidence" value="ECO:0007669"/>
    <property type="project" value="UniProtKB-SubCell"/>
</dbReference>
<evidence type="ECO:0000256" key="7">
    <source>
        <dbReference type="ARBA" id="ARBA00043220"/>
    </source>
</evidence>
<evidence type="ECO:0000256" key="6">
    <source>
        <dbReference type="ARBA" id="ARBA00042265"/>
    </source>
</evidence>
<keyword evidence="2" id="KW-0809">Transit peptide</keyword>
<reference evidence="9" key="3">
    <citation type="submission" date="2025-09" db="UniProtKB">
        <authorList>
            <consortium name="Ensembl"/>
        </authorList>
    </citation>
    <scope>IDENTIFICATION</scope>
</reference>
<dbReference type="GO" id="GO:0000963">
    <property type="term" value="P:mitochondrial RNA processing"/>
    <property type="evidence" value="ECO:0007669"/>
    <property type="project" value="TreeGrafter"/>
</dbReference>
<dbReference type="GO" id="GO:0003723">
    <property type="term" value="F:RNA binding"/>
    <property type="evidence" value="ECO:0007669"/>
    <property type="project" value="TreeGrafter"/>
</dbReference>
<comment type="similarity">
    <text evidence="4">Belongs to the FAST kinase family.</text>
</comment>
<accession>A0A3P8VIJ6</accession>
<dbReference type="PROSITE" id="PS51286">
    <property type="entry name" value="RAP"/>
    <property type="match status" value="1"/>
</dbReference>
<dbReference type="GO" id="GO:0035770">
    <property type="term" value="C:ribonucleoprotein granule"/>
    <property type="evidence" value="ECO:0007669"/>
    <property type="project" value="TreeGrafter"/>
</dbReference>
<dbReference type="CDD" id="cd23739">
    <property type="entry name" value="TBRG4-like_N"/>
    <property type="match status" value="1"/>
</dbReference>
<dbReference type="GO" id="GO:0044528">
    <property type="term" value="P:regulation of mitochondrial mRNA stability"/>
    <property type="evidence" value="ECO:0007669"/>
    <property type="project" value="InterPro"/>
</dbReference>
<protein>
    <recommendedName>
        <fullName evidence="5">FAST kinase domain-containing protein 4</fullName>
    </recommendedName>
    <alternativeName>
        <fullName evidence="7">Protein TBRG4</fullName>
    </alternativeName>
    <alternativeName>
        <fullName evidence="6">Transforming growth factor beta regulator 4</fullName>
    </alternativeName>
</protein>
<dbReference type="InterPro" id="IPR010622">
    <property type="entry name" value="FAST_Leu-rich"/>
</dbReference>
<dbReference type="PANTHER" id="PTHR21228">
    <property type="entry name" value="FAST LEU-RICH DOMAIN-CONTAINING"/>
    <property type="match status" value="1"/>
</dbReference>
<dbReference type="Pfam" id="PF08373">
    <property type="entry name" value="RAP"/>
    <property type="match status" value="1"/>
</dbReference>
<dbReference type="Ensembl" id="ENSCSET00000013245.1">
    <property type="protein sequence ID" value="ENSCSEP00000013086.1"/>
    <property type="gene ID" value="ENSCSEG00000008459.1"/>
</dbReference>
<feature type="domain" description="RAP" evidence="8">
    <location>
        <begin position="580"/>
        <end position="638"/>
    </location>
</feature>
<dbReference type="PANTHER" id="PTHR21228:SF59">
    <property type="entry name" value="FAST KINASE DOMAIN-CONTAINING PROTEIN 4"/>
    <property type="match status" value="1"/>
</dbReference>
<dbReference type="Proteomes" id="UP000265120">
    <property type="component" value="Chromosome 13"/>
</dbReference>
<dbReference type="InterPro" id="IPR013584">
    <property type="entry name" value="RAP"/>
</dbReference>
<evidence type="ECO:0000256" key="1">
    <source>
        <dbReference type="ARBA" id="ARBA00004305"/>
    </source>
</evidence>
<dbReference type="InParanoid" id="A0A3P8VIJ6"/>
<dbReference type="InterPro" id="IPR050870">
    <property type="entry name" value="FAST_kinase"/>
</dbReference>
<evidence type="ECO:0000259" key="8">
    <source>
        <dbReference type="PROSITE" id="PS51286"/>
    </source>
</evidence>
<evidence type="ECO:0000313" key="10">
    <source>
        <dbReference type="Proteomes" id="UP000265120"/>
    </source>
</evidence>
<dbReference type="Pfam" id="PF06743">
    <property type="entry name" value="FAST_1"/>
    <property type="match status" value="1"/>
</dbReference>
<evidence type="ECO:0000313" key="9">
    <source>
        <dbReference type="Ensembl" id="ENSCSEP00000013086.1"/>
    </source>
</evidence>
<name>A0A3P8VIJ6_CYNSE</name>
<organism evidence="9 10">
    <name type="scientific">Cynoglossus semilaevis</name>
    <name type="common">Tongue sole</name>
    <dbReference type="NCBI Taxonomy" id="244447"/>
    <lineage>
        <taxon>Eukaryota</taxon>
        <taxon>Metazoa</taxon>
        <taxon>Chordata</taxon>
        <taxon>Craniata</taxon>
        <taxon>Vertebrata</taxon>
        <taxon>Euteleostomi</taxon>
        <taxon>Actinopterygii</taxon>
        <taxon>Neopterygii</taxon>
        <taxon>Teleostei</taxon>
        <taxon>Neoteleostei</taxon>
        <taxon>Acanthomorphata</taxon>
        <taxon>Carangaria</taxon>
        <taxon>Pleuronectiformes</taxon>
        <taxon>Pleuronectoidei</taxon>
        <taxon>Cynoglossidae</taxon>
        <taxon>Cynoglossinae</taxon>
        <taxon>Cynoglossus</taxon>
    </lineage>
</organism>
<dbReference type="CTD" id="9238"/>
<dbReference type="FunCoup" id="A0A3P8VIJ6">
    <property type="interactions" value="996"/>
</dbReference>
<reference evidence="9" key="2">
    <citation type="submission" date="2025-08" db="UniProtKB">
        <authorList>
            <consortium name="Ensembl"/>
        </authorList>
    </citation>
    <scope>IDENTIFICATION</scope>
</reference>
<dbReference type="AlphaFoldDB" id="A0A3P8VIJ6"/>
<dbReference type="SMART" id="SM00952">
    <property type="entry name" value="RAP"/>
    <property type="match status" value="1"/>
</dbReference>
<dbReference type="OMA" id="LCILQQA"/>
<dbReference type="STRING" id="244447.ENSCSEP00000013086"/>
<keyword evidence="10" id="KW-1185">Reference proteome</keyword>
<reference evidence="9 10" key="1">
    <citation type="journal article" date="2014" name="Nat. Genet.">
        <title>Whole-genome sequence of a flatfish provides insights into ZW sex chromosome evolution and adaptation to a benthic lifestyle.</title>
        <authorList>
            <person name="Chen S."/>
            <person name="Zhang G."/>
            <person name="Shao C."/>
            <person name="Huang Q."/>
            <person name="Liu G."/>
            <person name="Zhang P."/>
            <person name="Song W."/>
            <person name="An N."/>
            <person name="Chalopin D."/>
            <person name="Volff J.N."/>
            <person name="Hong Y."/>
            <person name="Li Q."/>
            <person name="Sha Z."/>
            <person name="Zhou H."/>
            <person name="Xie M."/>
            <person name="Yu Q."/>
            <person name="Liu Y."/>
            <person name="Xiang H."/>
            <person name="Wang N."/>
            <person name="Wu K."/>
            <person name="Yang C."/>
            <person name="Zhou Q."/>
            <person name="Liao X."/>
            <person name="Yang L."/>
            <person name="Hu Q."/>
            <person name="Zhang J."/>
            <person name="Meng L."/>
            <person name="Jin L."/>
            <person name="Tian Y."/>
            <person name="Lian J."/>
            <person name="Yang J."/>
            <person name="Miao G."/>
            <person name="Liu S."/>
            <person name="Liang Z."/>
            <person name="Yan F."/>
            <person name="Li Y."/>
            <person name="Sun B."/>
            <person name="Zhang H."/>
            <person name="Zhang J."/>
            <person name="Zhu Y."/>
            <person name="Du M."/>
            <person name="Zhao Y."/>
            <person name="Schartl M."/>
            <person name="Tang Q."/>
            <person name="Wang J."/>
        </authorList>
    </citation>
    <scope>NUCLEOTIDE SEQUENCE</scope>
</reference>
<dbReference type="Pfam" id="PF08368">
    <property type="entry name" value="FAST_2"/>
    <property type="match status" value="1"/>
</dbReference>